<comment type="caution">
    <text evidence="2">The sequence shown here is derived from an EMBL/GenBank/DDBJ whole genome shotgun (WGS) entry which is preliminary data.</text>
</comment>
<reference evidence="2" key="1">
    <citation type="submission" date="2021-07" db="EMBL/GenBank/DDBJ databases">
        <authorList>
            <person name="Branca A.L. A."/>
        </authorList>
    </citation>
    <scope>NUCLEOTIDE SEQUENCE</scope>
</reference>
<dbReference type="Proteomes" id="UP001153461">
    <property type="component" value="Unassembled WGS sequence"/>
</dbReference>
<evidence type="ECO:0000313" key="3">
    <source>
        <dbReference type="Proteomes" id="UP001153461"/>
    </source>
</evidence>
<proteinExistence type="predicted"/>
<protein>
    <submittedName>
        <fullName evidence="2">Uncharacterized protein</fullName>
    </submittedName>
</protein>
<gene>
    <name evidence="2" type="ORF">PNAL_LOCUS9015</name>
</gene>
<organism evidence="2 3">
    <name type="scientific">Penicillium nalgiovense</name>
    <dbReference type="NCBI Taxonomy" id="60175"/>
    <lineage>
        <taxon>Eukaryota</taxon>
        <taxon>Fungi</taxon>
        <taxon>Dikarya</taxon>
        <taxon>Ascomycota</taxon>
        <taxon>Pezizomycotina</taxon>
        <taxon>Eurotiomycetes</taxon>
        <taxon>Eurotiomycetidae</taxon>
        <taxon>Eurotiales</taxon>
        <taxon>Aspergillaceae</taxon>
        <taxon>Penicillium</taxon>
    </lineage>
</organism>
<name>A0A9W4ID37_PENNA</name>
<dbReference type="AlphaFoldDB" id="A0A9W4ID37"/>
<evidence type="ECO:0000256" key="1">
    <source>
        <dbReference type="SAM" id="MobiDB-lite"/>
    </source>
</evidence>
<dbReference type="EMBL" id="CAJVNV010000613">
    <property type="protein sequence ID" value="CAG8263864.1"/>
    <property type="molecule type" value="Genomic_DNA"/>
</dbReference>
<feature type="region of interest" description="Disordered" evidence="1">
    <location>
        <begin position="72"/>
        <end position="96"/>
    </location>
</feature>
<sequence>MSAALRVPLRAFKINPATVVGKTSKLSTSGSSFFLASDSLRRQSPTSGVINAPSWGRSLSSRGSTLAASRRSFSVQASPLLSAKTKSQHKSENKPNINASQRSMIKWFIIGSILGLGAVTFSDQAQHALQAAKRSGRVVGTLAVCINE</sequence>
<accession>A0A9W4ID37</accession>
<evidence type="ECO:0000313" key="2">
    <source>
        <dbReference type="EMBL" id="CAG8263864.1"/>
    </source>
</evidence>